<comment type="caution">
    <text evidence="2">The sequence shown here is derived from an EMBL/GenBank/DDBJ whole genome shotgun (WGS) entry which is preliminary data.</text>
</comment>
<gene>
    <name evidence="2" type="ORF">DBZ36_10745</name>
</gene>
<dbReference type="OrthoDB" id="7595389at2"/>
<evidence type="ECO:0000259" key="1">
    <source>
        <dbReference type="PROSITE" id="PS51186"/>
    </source>
</evidence>
<accession>A0A420EDW4</accession>
<keyword evidence="3" id="KW-1185">Reference proteome</keyword>
<dbReference type="PROSITE" id="PS51186">
    <property type="entry name" value="GNAT"/>
    <property type="match status" value="1"/>
</dbReference>
<dbReference type="Proteomes" id="UP000286482">
    <property type="component" value="Unassembled WGS sequence"/>
</dbReference>
<evidence type="ECO:0000313" key="2">
    <source>
        <dbReference type="EMBL" id="RKF18858.1"/>
    </source>
</evidence>
<protein>
    <submittedName>
        <fullName evidence="2">GNAT family N-acetyltransferase</fullName>
    </submittedName>
</protein>
<reference evidence="2 3" key="1">
    <citation type="submission" date="2018-09" db="EMBL/GenBank/DDBJ databases">
        <authorList>
            <person name="Wang Z."/>
        </authorList>
    </citation>
    <scope>NUCLEOTIDE SEQUENCE [LARGE SCALE GENOMIC DNA]</scope>
    <source>
        <strain evidence="2 3">ALS 81</strain>
    </source>
</reference>
<sequence>MNKWTIKGYQPERDFLLVCDWLRVRLATSLGLDGFALDRWETQFSVQRMLGRENNSALVFEADKIVGLIVAEGPDEFHFLRTKDVPELFQLMCKWTQERIAKPFCLWSASDNTWETEQLLLQGFVKQANQCCCRSLVLQETLKSIAAPATYQILDVPITEYSWAQQQVKIDNGCFPWANSTVNSVQALLEMPSYRQRFHKGVISENGELVAFSVLWIDTQNQLAVFEPVATLQAHRRKGLAKALMNTLIRQAFDEGVRRFLVGSYSDEAHATYQSVGFTDVNYIDLWRWQT</sequence>
<proteinExistence type="predicted"/>
<feature type="domain" description="N-acetyltransferase" evidence="1">
    <location>
        <begin position="153"/>
        <end position="291"/>
    </location>
</feature>
<dbReference type="GO" id="GO:0016747">
    <property type="term" value="F:acyltransferase activity, transferring groups other than amino-acyl groups"/>
    <property type="evidence" value="ECO:0007669"/>
    <property type="project" value="InterPro"/>
</dbReference>
<dbReference type="CDD" id="cd04301">
    <property type="entry name" value="NAT_SF"/>
    <property type="match status" value="1"/>
</dbReference>
<name>A0A420EDW4_9ALTE</name>
<dbReference type="RefSeq" id="WP_120354938.1">
    <property type="nucleotide sequence ID" value="NZ_RAQO01000005.1"/>
</dbReference>
<dbReference type="InterPro" id="IPR016181">
    <property type="entry name" value="Acyl_CoA_acyltransferase"/>
</dbReference>
<dbReference type="AlphaFoldDB" id="A0A420EDW4"/>
<organism evidence="2 3">
    <name type="scientific">Alginatibacterium sediminis</name>
    <dbReference type="NCBI Taxonomy" id="2164068"/>
    <lineage>
        <taxon>Bacteria</taxon>
        <taxon>Pseudomonadati</taxon>
        <taxon>Pseudomonadota</taxon>
        <taxon>Gammaproteobacteria</taxon>
        <taxon>Alteromonadales</taxon>
        <taxon>Alteromonadaceae</taxon>
        <taxon>Alginatibacterium</taxon>
    </lineage>
</organism>
<dbReference type="Pfam" id="PF00583">
    <property type="entry name" value="Acetyltransf_1"/>
    <property type="match status" value="1"/>
</dbReference>
<evidence type="ECO:0000313" key="3">
    <source>
        <dbReference type="Proteomes" id="UP000286482"/>
    </source>
</evidence>
<dbReference type="Gene3D" id="3.40.630.30">
    <property type="match status" value="1"/>
</dbReference>
<dbReference type="InterPro" id="IPR000182">
    <property type="entry name" value="GNAT_dom"/>
</dbReference>
<keyword evidence="2" id="KW-0808">Transferase</keyword>
<dbReference type="SUPFAM" id="SSF55729">
    <property type="entry name" value="Acyl-CoA N-acyltransferases (Nat)"/>
    <property type="match status" value="1"/>
</dbReference>
<dbReference type="EMBL" id="RAQO01000005">
    <property type="protein sequence ID" value="RKF18858.1"/>
    <property type="molecule type" value="Genomic_DNA"/>
</dbReference>